<dbReference type="OrthoDB" id="9812787at2"/>
<dbReference type="STRING" id="1423806.FD15_GL001809"/>
<dbReference type="Pfam" id="PF17774">
    <property type="entry name" value="YlmH_RBD"/>
    <property type="match status" value="1"/>
</dbReference>
<dbReference type="eggNOG" id="COG2302">
    <property type="taxonomic scope" value="Bacteria"/>
</dbReference>
<keyword evidence="4" id="KW-1185">Reference proteome</keyword>
<evidence type="ECO:0000259" key="2">
    <source>
        <dbReference type="SMART" id="SM00363"/>
    </source>
</evidence>
<dbReference type="Gene3D" id="3.10.290.10">
    <property type="entry name" value="RNA-binding S4 domain"/>
    <property type="match status" value="1"/>
</dbReference>
<dbReference type="EMBL" id="AYZF01000017">
    <property type="protein sequence ID" value="KRN05262.1"/>
    <property type="molecule type" value="Genomic_DNA"/>
</dbReference>
<dbReference type="InterPro" id="IPR002942">
    <property type="entry name" value="S4_RNA-bd"/>
</dbReference>
<reference evidence="3 4" key="1">
    <citation type="journal article" date="2015" name="Genome Announc.">
        <title>Expanding the biotechnology potential of lactobacilli through comparative genomics of 213 strains and associated genera.</title>
        <authorList>
            <person name="Sun Z."/>
            <person name="Harris H.M."/>
            <person name="McCann A."/>
            <person name="Guo C."/>
            <person name="Argimon S."/>
            <person name="Zhang W."/>
            <person name="Yang X."/>
            <person name="Jeffery I.B."/>
            <person name="Cooney J.C."/>
            <person name="Kagawa T.F."/>
            <person name="Liu W."/>
            <person name="Song Y."/>
            <person name="Salvetti E."/>
            <person name="Wrobel A."/>
            <person name="Rasinkangas P."/>
            <person name="Parkhill J."/>
            <person name="Rea M.C."/>
            <person name="O'Sullivan O."/>
            <person name="Ritari J."/>
            <person name="Douillard F.P."/>
            <person name="Paul Ross R."/>
            <person name="Yang R."/>
            <person name="Briner A.E."/>
            <person name="Felis G.E."/>
            <person name="de Vos W.M."/>
            <person name="Barrangou R."/>
            <person name="Klaenhammer T.R."/>
            <person name="Caufield P.W."/>
            <person name="Cui Y."/>
            <person name="Zhang H."/>
            <person name="O'Toole P.W."/>
        </authorList>
    </citation>
    <scope>NUCLEOTIDE SEQUENCE [LARGE SCALE GENOMIC DNA]</scope>
    <source>
        <strain evidence="3 4">DSM 21376</strain>
    </source>
</reference>
<evidence type="ECO:0000313" key="3">
    <source>
        <dbReference type="EMBL" id="KRN05262.1"/>
    </source>
</evidence>
<gene>
    <name evidence="3" type="ORF">FD15_GL001809</name>
</gene>
<dbReference type="InterPro" id="IPR012677">
    <property type="entry name" value="Nucleotide-bd_a/b_plait_sf"/>
</dbReference>
<evidence type="ECO:0000313" key="4">
    <source>
        <dbReference type="Proteomes" id="UP000050961"/>
    </source>
</evidence>
<name>A0A023CU36_9LACO</name>
<dbReference type="RefSeq" id="WP_034986664.1">
    <property type="nucleotide sequence ID" value="NZ_AYZF01000017.1"/>
</dbReference>
<protein>
    <submittedName>
        <fullName evidence="3">RNA binding protein</fullName>
    </submittedName>
</protein>
<organism evidence="3 4">
    <name type="scientific">Liquorilactobacillus sucicola DSM 21376 = JCM 15457</name>
    <dbReference type="NCBI Taxonomy" id="1423806"/>
    <lineage>
        <taxon>Bacteria</taxon>
        <taxon>Bacillati</taxon>
        <taxon>Bacillota</taxon>
        <taxon>Bacilli</taxon>
        <taxon>Lactobacillales</taxon>
        <taxon>Lactobacillaceae</taxon>
        <taxon>Liquorilactobacillus</taxon>
    </lineage>
</organism>
<dbReference type="AlphaFoldDB" id="A0A023CU36"/>
<dbReference type="SMART" id="SM00363">
    <property type="entry name" value="S4"/>
    <property type="match status" value="1"/>
</dbReference>
<dbReference type="Proteomes" id="UP000050961">
    <property type="component" value="Unassembled WGS sequence"/>
</dbReference>
<dbReference type="GO" id="GO:0003723">
    <property type="term" value="F:RNA binding"/>
    <property type="evidence" value="ECO:0007669"/>
    <property type="project" value="UniProtKB-KW"/>
</dbReference>
<proteinExistence type="predicted"/>
<dbReference type="Gene3D" id="3.30.70.330">
    <property type="match status" value="1"/>
</dbReference>
<evidence type="ECO:0000256" key="1">
    <source>
        <dbReference type="PROSITE-ProRule" id="PRU00182"/>
    </source>
</evidence>
<dbReference type="InterPro" id="IPR036986">
    <property type="entry name" value="S4_RNA-bd_sf"/>
</dbReference>
<dbReference type="PATRIC" id="fig|1423806.3.peg.1841"/>
<sequence length="260" mass="30234">MSEDSVYQHFRKEEATVIDEIQDVLERVRNEYRPILTRFFNPRERLIASSLLRNDEIKMKSFGLAPNAERKRVLFYPSYYEPDQADFEIALMRINYPTKFAALQHRQVLGTLMNIGIKRDVIGDIMSDGEQWQIIVDAQMADYIRLQVDHVGRIKVSMTVVPDNQLVSSRDEWLSKQLSVSSLRIDVLIAGVYNLSRKQVKDLLQAQKVHLNWMLVEKPDAELGRKDIVSVRGHGRFRMDYVRGVSKKGRIRLDVSVLEN</sequence>
<feature type="domain" description="RNA-binding S4" evidence="2">
    <location>
        <begin position="183"/>
        <end position="250"/>
    </location>
</feature>
<dbReference type="SUPFAM" id="SSF55174">
    <property type="entry name" value="Alpha-L RNA-binding motif"/>
    <property type="match status" value="1"/>
</dbReference>
<accession>A0A023CU36</accession>
<dbReference type="InterPro" id="IPR040591">
    <property type="entry name" value="RqcP2_RBD"/>
</dbReference>
<dbReference type="CDD" id="cd00165">
    <property type="entry name" value="S4"/>
    <property type="match status" value="1"/>
</dbReference>
<keyword evidence="1" id="KW-0694">RNA-binding</keyword>
<dbReference type="PROSITE" id="PS50889">
    <property type="entry name" value="S4"/>
    <property type="match status" value="1"/>
</dbReference>
<comment type="caution">
    <text evidence="3">The sequence shown here is derived from an EMBL/GenBank/DDBJ whole genome shotgun (WGS) entry which is preliminary data.</text>
</comment>
<dbReference type="Gene3D" id="3.30.1370.160">
    <property type="match status" value="1"/>
</dbReference>